<sequence length="87" mass="9643">MASDARKDSNKETEAEFFPASTRESGKPLTSQKSLMLGPPEDSSVRYGYNMAMKVLACAKMNEYALTEAVKPADINTLLDYAKFEKL</sequence>
<feature type="region of interest" description="Disordered" evidence="1">
    <location>
        <begin position="1"/>
        <end position="40"/>
    </location>
</feature>
<keyword evidence="3" id="KW-1185">Reference proteome</keyword>
<proteinExistence type="predicted"/>
<name>A0A8R1IPK6_CAEJA</name>
<evidence type="ECO:0000313" key="3">
    <source>
        <dbReference type="Proteomes" id="UP000005237"/>
    </source>
</evidence>
<protein>
    <submittedName>
        <fullName evidence="2">Uncharacterized protein</fullName>
    </submittedName>
</protein>
<organism evidence="2 3">
    <name type="scientific">Caenorhabditis japonica</name>
    <dbReference type="NCBI Taxonomy" id="281687"/>
    <lineage>
        <taxon>Eukaryota</taxon>
        <taxon>Metazoa</taxon>
        <taxon>Ecdysozoa</taxon>
        <taxon>Nematoda</taxon>
        <taxon>Chromadorea</taxon>
        <taxon>Rhabditida</taxon>
        <taxon>Rhabditina</taxon>
        <taxon>Rhabditomorpha</taxon>
        <taxon>Rhabditoidea</taxon>
        <taxon>Rhabditidae</taxon>
        <taxon>Peloderinae</taxon>
        <taxon>Caenorhabditis</taxon>
    </lineage>
</organism>
<evidence type="ECO:0000313" key="2">
    <source>
        <dbReference type="EnsemblMetazoa" id="CJA39294.1"/>
    </source>
</evidence>
<accession>A0A8R1IPK6</accession>
<dbReference type="AlphaFoldDB" id="A0A8R1IPK6"/>
<dbReference type="Proteomes" id="UP000005237">
    <property type="component" value="Unassembled WGS sequence"/>
</dbReference>
<reference evidence="3" key="1">
    <citation type="submission" date="2010-08" db="EMBL/GenBank/DDBJ databases">
        <authorList>
            <consortium name="Caenorhabditis japonica Sequencing Consortium"/>
            <person name="Wilson R.K."/>
        </authorList>
    </citation>
    <scope>NUCLEOTIDE SEQUENCE [LARGE SCALE GENOMIC DNA]</scope>
    <source>
        <strain evidence="3">DF5081</strain>
    </source>
</reference>
<feature type="compositionally biased region" description="Basic and acidic residues" evidence="1">
    <location>
        <begin position="1"/>
        <end position="14"/>
    </location>
</feature>
<reference evidence="2" key="2">
    <citation type="submission" date="2022-06" db="UniProtKB">
        <authorList>
            <consortium name="EnsemblMetazoa"/>
        </authorList>
    </citation>
    <scope>IDENTIFICATION</scope>
    <source>
        <strain evidence="2">DF5081</strain>
    </source>
</reference>
<evidence type="ECO:0000256" key="1">
    <source>
        <dbReference type="SAM" id="MobiDB-lite"/>
    </source>
</evidence>
<dbReference type="EnsemblMetazoa" id="CJA39294.1">
    <property type="protein sequence ID" value="CJA39294.1"/>
    <property type="gene ID" value="WBGene00215141"/>
</dbReference>